<reference evidence="2 3" key="1">
    <citation type="journal article" date="2014" name="Proc. Natl. Acad. Sci. U.S.A.">
        <title>Trajectory and genomic determinants of fungal-pathogen speciation and host adaptation.</title>
        <authorList>
            <person name="Hu X."/>
            <person name="Xiao G."/>
            <person name="Zheng P."/>
            <person name="Shang Y."/>
            <person name="Su Y."/>
            <person name="Zhang X."/>
            <person name="Liu X."/>
            <person name="Zhan S."/>
            <person name="St Leger R.J."/>
            <person name="Wang C."/>
        </authorList>
    </citation>
    <scope>NUCLEOTIDE SEQUENCE [LARGE SCALE GENOMIC DNA]</scope>
    <source>
        <strain evidence="2 3">ARSEF 1941</strain>
    </source>
</reference>
<dbReference type="GeneID" id="63741747"/>
<feature type="compositionally biased region" description="Polar residues" evidence="1">
    <location>
        <begin position="1"/>
        <end position="14"/>
    </location>
</feature>
<comment type="caution">
    <text evidence="2">The sequence shown here is derived from an EMBL/GenBank/DDBJ whole genome shotgun (WGS) entry which is preliminary data.</text>
</comment>
<dbReference type="EMBL" id="AZHE01000029">
    <property type="protein sequence ID" value="KHN94873.1"/>
    <property type="molecule type" value="Genomic_DNA"/>
</dbReference>
<feature type="region of interest" description="Disordered" evidence="1">
    <location>
        <begin position="1"/>
        <end position="82"/>
    </location>
</feature>
<protein>
    <submittedName>
        <fullName evidence="2">Uncharacterized protein</fullName>
    </submittedName>
</protein>
<dbReference type="Proteomes" id="UP000030816">
    <property type="component" value="Unassembled WGS sequence"/>
</dbReference>
<dbReference type="RefSeq" id="XP_040675939.1">
    <property type="nucleotide sequence ID" value="XM_040826090.1"/>
</dbReference>
<evidence type="ECO:0000313" key="3">
    <source>
        <dbReference type="Proteomes" id="UP000030816"/>
    </source>
</evidence>
<evidence type="ECO:0000313" key="2">
    <source>
        <dbReference type="EMBL" id="KHN94873.1"/>
    </source>
</evidence>
<gene>
    <name evidence="2" type="ORF">MAM_07292</name>
</gene>
<name>A0A0B2WLR4_METAS</name>
<feature type="compositionally biased region" description="Basic and acidic residues" evidence="1">
    <location>
        <begin position="223"/>
        <end position="239"/>
    </location>
</feature>
<accession>A0A0B2WLR4</accession>
<proteinExistence type="predicted"/>
<organism evidence="2 3">
    <name type="scientific">Metarhizium album (strain ARSEF 1941)</name>
    <dbReference type="NCBI Taxonomy" id="1081103"/>
    <lineage>
        <taxon>Eukaryota</taxon>
        <taxon>Fungi</taxon>
        <taxon>Dikarya</taxon>
        <taxon>Ascomycota</taxon>
        <taxon>Pezizomycotina</taxon>
        <taxon>Sordariomycetes</taxon>
        <taxon>Hypocreomycetidae</taxon>
        <taxon>Hypocreales</taxon>
        <taxon>Clavicipitaceae</taxon>
        <taxon>Metarhizium</taxon>
    </lineage>
</organism>
<dbReference type="OrthoDB" id="3561261at2759"/>
<dbReference type="AlphaFoldDB" id="A0A0B2WLR4"/>
<evidence type="ECO:0000256" key="1">
    <source>
        <dbReference type="SAM" id="MobiDB-lite"/>
    </source>
</evidence>
<feature type="compositionally biased region" description="Low complexity" evidence="1">
    <location>
        <begin position="56"/>
        <end position="72"/>
    </location>
</feature>
<sequence>MSGSALHSARTQNKACRRPSASYFTPSIGIPSLRGCAESPELPRSAGASSSHDARTSGSTPTGTCSTWTATSDDSQAAKAGRGVDVDGLERVKHVGVEWRAWFSDIPAFQSAQSMRERWKHVLRALTWCLPDLQTINFVLPQTRCCGGVSVGREPYGASLNACRPTSLPGHVSVPWGRELPSGAAWDPAVGAVRLGRQLRIRLTSWDTIRDQMASALDDDDGHGDGGADQDDRGKGGQG</sequence>
<feature type="region of interest" description="Disordered" evidence="1">
    <location>
        <begin position="216"/>
        <end position="239"/>
    </location>
</feature>
<dbReference type="HOGENOM" id="CLU_1161391_0_0_1"/>
<keyword evidence="3" id="KW-1185">Reference proteome</keyword>